<protein>
    <recommendedName>
        <fullName evidence="7">Aminoacyl-transfer RNA synthetases class-II family profile domain-containing protein</fullName>
    </recommendedName>
</protein>
<dbReference type="NCBIfam" id="TIGR00669">
    <property type="entry name" value="asnA"/>
    <property type="match status" value="1"/>
</dbReference>
<keyword evidence="1" id="KW-0963">Cytoplasm</keyword>
<dbReference type="OrthoDB" id="10260193at2759"/>
<dbReference type="InterPro" id="IPR006195">
    <property type="entry name" value="aa-tRNA-synth_II"/>
</dbReference>
<evidence type="ECO:0000256" key="3">
    <source>
        <dbReference type="ARBA" id="ARBA00022605"/>
    </source>
</evidence>
<keyword evidence="2" id="KW-0436">Ligase</keyword>
<dbReference type="AlphaFoldDB" id="A0A8S1IPB3"/>
<keyword evidence="3" id="KW-0028">Amino-acid biosynthesis</keyword>
<keyword evidence="4" id="KW-0547">Nucleotide-binding</keyword>
<name>A0A8S1IPB3_9CHLO</name>
<dbReference type="InterPro" id="IPR004618">
    <property type="entry name" value="AsnA"/>
</dbReference>
<comment type="caution">
    <text evidence="8">The sequence shown here is derived from an EMBL/GenBank/DDBJ whole genome shotgun (WGS) entry which is preliminary data.</text>
</comment>
<dbReference type="PROSITE" id="PS50862">
    <property type="entry name" value="AA_TRNA_LIGASE_II"/>
    <property type="match status" value="1"/>
</dbReference>
<evidence type="ECO:0000313" key="8">
    <source>
        <dbReference type="EMBL" id="CAD7696967.1"/>
    </source>
</evidence>
<dbReference type="PANTHER" id="PTHR30073">
    <property type="entry name" value="ASPARTATE--AMMONIA LIGASE"/>
    <property type="match status" value="1"/>
</dbReference>
<evidence type="ECO:0000256" key="6">
    <source>
        <dbReference type="ARBA" id="ARBA00022888"/>
    </source>
</evidence>
<evidence type="ECO:0000256" key="2">
    <source>
        <dbReference type="ARBA" id="ARBA00022598"/>
    </source>
</evidence>
<accession>A0A8S1IPB3</accession>
<dbReference type="GO" id="GO:0006529">
    <property type="term" value="P:asparagine biosynthetic process"/>
    <property type="evidence" value="ECO:0007669"/>
    <property type="project" value="UniProtKB-KW"/>
</dbReference>
<gene>
    <name evidence="8" type="ORF">OSTQU699_LOCUS2328</name>
</gene>
<evidence type="ECO:0000259" key="7">
    <source>
        <dbReference type="PROSITE" id="PS50862"/>
    </source>
</evidence>
<proteinExistence type="predicted"/>
<dbReference type="GO" id="GO:0004071">
    <property type="term" value="F:aspartate-ammonia ligase activity"/>
    <property type="evidence" value="ECO:0007669"/>
    <property type="project" value="InterPro"/>
</dbReference>
<dbReference type="InterPro" id="IPR045864">
    <property type="entry name" value="aa-tRNA-synth_II/BPL/LPL"/>
</dbReference>
<dbReference type="SUPFAM" id="SSF55681">
    <property type="entry name" value="Class II aaRS and biotin synthetases"/>
    <property type="match status" value="1"/>
</dbReference>
<sequence>MATPTRALVVVEDYAEILCLIIIAEMAAVEAQKMADLAGPGIGNYGDVANILPANYSSLLTPKETQIAIFEMKKYIEANLCKELNLIMTQVPLIVDTTSGVNDLLDRDGSRTPIGFHIKNDHGQNPIDAEVVQAATKWKRHALKQYGMGAGEGIVTDMKAVRKDYFLDHDHSAYVDQWDWELVMTPEQRNLAFLKEVVQKIWKVLKGAERHVQEMFPQLADPKYPNLPEELKFIHAEEILEKYPDLPRKERETRIAREYGAVFIIGIGWTLKDGHPHEMRAADYDDWVTETEANGIKLHGLNGDILVWNSVTGRRHELSSMGIRVNAETLVKQLEMTGQTDFLRQPYHQGIVTGDLPLSVGGGIGQSRTYMLLLKKAHIGEVSVTVWPKVLKDMCKERNIHVLE</sequence>
<dbReference type="PANTHER" id="PTHR30073:SF5">
    <property type="entry name" value="ASPARTATE--AMMONIA LIGASE"/>
    <property type="match status" value="1"/>
</dbReference>
<keyword evidence="6" id="KW-0061">Asparagine biosynthesis</keyword>
<dbReference type="Gene3D" id="3.30.930.10">
    <property type="entry name" value="Bira Bifunctional Protein, Domain 2"/>
    <property type="match status" value="1"/>
</dbReference>
<dbReference type="GO" id="GO:0005524">
    <property type="term" value="F:ATP binding"/>
    <property type="evidence" value="ECO:0007669"/>
    <property type="project" value="UniProtKB-KW"/>
</dbReference>
<keyword evidence="5" id="KW-0067">ATP-binding</keyword>
<keyword evidence="9" id="KW-1185">Reference proteome</keyword>
<reference evidence="8" key="1">
    <citation type="submission" date="2020-12" db="EMBL/GenBank/DDBJ databases">
        <authorList>
            <person name="Iha C."/>
        </authorList>
    </citation>
    <scope>NUCLEOTIDE SEQUENCE</scope>
</reference>
<dbReference type="EMBL" id="CAJHUC010000585">
    <property type="protein sequence ID" value="CAD7696967.1"/>
    <property type="molecule type" value="Genomic_DNA"/>
</dbReference>
<evidence type="ECO:0000256" key="1">
    <source>
        <dbReference type="ARBA" id="ARBA00022490"/>
    </source>
</evidence>
<feature type="domain" description="Aminoacyl-transfer RNA synthetases class-II family profile" evidence="7">
    <location>
        <begin position="159"/>
        <end position="388"/>
    </location>
</feature>
<evidence type="ECO:0000256" key="4">
    <source>
        <dbReference type="ARBA" id="ARBA00022741"/>
    </source>
</evidence>
<evidence type="ECO:0000313" key="9">
    <source>
        <dbReference type="Proteomes" id="UP000708148"/>
    </source>
</evidence>
<dbReference type="Proteomes" id="UP000708148">
    <property type="component" value="Unassembled WGS sequence"/>
</dbReference>
<organism evidence="8 9">
    <name type="scientific">Ostreobium quekettii</name>
    <dbReference type="NCBI Taxonomy" id="121088"/>
    <lineage>
        <taxon>Eukaryota</taxon>
        <taxon>Viridiplantae</taxon>
        <taxon>Chlorophyta</taxon>
        <taxon>core chlorophytes</taxon>
        <taxon>Ulvophyceae</taxon>
        <taxon>TCBD clade</taxon>
        <taxon>Bryopsidales</taxon>
        <taxon>Ostreobineae</taxon>
        <taxon>Ostreobiaceae</taxon>
        <taxon>Ostreobium</taxon>
    </lineage>
</organism>
<dbReference type="GO" id="GO:0005829">
    <property type="term" value="C:cytosol"/>
    <property type="evidence" value="ECO:0007669"/>
    <property type="project" value="TreeGrafter"/>
</dbReference>
<dbReference type="Pfam" id="PF03590">
    <property type="entry name" value="AsnA"/>
    <property type="match status" value="1"/>
</dbReference>
<evidence type="ECO:0000256" key="5">
    <source>
        <dbReference type="ARBA" id="ARBA00022840"/>
    </source>
</evidence>